<dbReference type="STRING" id="1073089.A0A1L9R475"/>
<dbReference type="InterPro" id="IPR000873">
    <property type="entry name" value="AMP-dep_synth/lig_dom"/>
</dbReference>
<dbReference type="InterPro" id="IPR020845">
    <property type="entry name" value="AMP-binding_CS"/>
</dbReference>
<dbReference type="CDD" id="cd19532">
    <property type="entry name" value="C_PKS-NRPS"/>
    <property type="match status" value="1"/>
</dbReference>
<dbReference type="InterPro" id="IPR049551">
    <property type="entry name" value="PKS_DH_C"/>
</dbReference>
<dbReference type="InterPro" id="IPR042104">
    <property type="entry name" value="PKS_dehydratase_sf"/>
</dbReference>
<dbReference type="Gene3D" id="3.30.559.30">
    <property type="entry name" value="Nonribosomal peptide synthetase, condensation domain"/>
    <property type="match status" value="1"/>
</dbReference>
<dbReference type="PROSITE" id="PS52004">
    <property type="entry name" value="KS3_2"/>
    <property type="match status" value="1"/>
</dbReference>
<dbReference type="CDD" id="cd00833">
    <property type="entry name" value="PKS"/>
    <property type="match status" value="1"/>
</dbReference>
<dbReference type="GO" id="GO:0016874">
    <property type="term" value="F:ligase activity"/>
    <property type="evidence" value="ECO:0007669"/>
    <property type="project" value="UniProtKB-KW"/>
</dbReference>
<feature type="active site" description="Proton acceptor; for dehydratase activity" evidence="9">
    <location>
        <position position="969"/>
    </location>
</feature>
<dbReference type="Pfam" id="PF14765">
    <property type="entry name" value="PS-DH"/>
    <property type="match status" value="1"/>
</dbReference>
<dbReference type="InterPro" id="IPR013217">
    <property type="entry name" value="Methyltransf_12"/>
</dbReference>
<evidence type="ECO:0000256" key="10">
    <source>
        <dbReference type="SAM" id="MobiDB-lite"/>
    </source>
</evidence>
<keyword evidence="6" id="KW-0677">Repeat</keyword>
<dbReference type="InterPro" id="IPR013120">
    <property type="entry name" value="FAR_NAD-bd"/>
</dbReference>
<dbReference type="SUPFAM" id="SSF52151">
    <property type="entry name" value="FabD/lysophospholipase-like"/>
    <property type="match status" value="1"/>
</dbReference>
<evidence type="ECO:0000256" key="3">
    <source>
        <dbReference type="ARBA" id="ARBA00022598"/>
    </source>
</evidence>
<keyword evidence="15" id="KW-1185">Reference proteome</keyword>
<dbReference type="Gene3D" id="1.10.1200.10">
    <property type="entry name" value="ACP-like"/>
    <property type="match status" value="2"/>
</dbReference>
<keyword evidence="4" id="KW-0489">Methyltransferase</keyword>
<evidence type="ECO:0000256" key="2">
    <source>
        <dbReference type="ARBA" id="ARBA00022553"/>
    </source>
</evidence>
<dbReference type="SUPFAM" id="SSF55048">
    <property type="entry name" value="Probable ACP-binding domain of malonyl-CoA ACP transacylase"/>
    <property type="match status" value="1"/>
</dbReference>
<dbReference type="InterPro" id="IPR001227">
    <property type="entry name" value="Ac_transferase_dom_sf"/>
</dbReference>
<dbReference type="PANTHER" id="PTHR43775">
    <property type="entry name" value="FATTY ACID SYNTHASE"/>
    <property type="match status" value="1"/>
</dbReference>
<sequence length="3970" mass="438185">MARTKSSSPNEPIAIIGSGCRFPGGASSPSKLWDLLRDPRDVLSEIPPSRWDVHGFHHPDSQFPGHANVKHSYLLEDDVAQFDAQFFNLTPAEAVAMDPQQRLLLETVYEGLESAGLTIEELRGSDTGVYVGVMYVDYEALQFRDLQHIPTYLAIGTARSIVSNRVSYFFDWHGPSLTVDTACSSSLVALHQAMQALRSGEVKVALAAGTNLLLGPEPYIHESKLKMLSPDGRSRMWDQDANGYARGDGVASVVLKTLSAALADGDNIECIIRETGVNQDGRSRGITMPSATAQATLIRDTYARAGLDPTSATDRCQYFEAHGTGTPAGDPVEAEAIHTAFFGDDCPIEDESPLYVGSIKTIIGHTESTAGLAGVLKVVQAMKHGYIPPNMLLNRLNPNILPFYNHLHIPQELTPWPQVPGQPRRASVNSFGFGGTNGHVILESFEPLQIDSPRANLTPFTPFVFSAQSKQSLLASLNAHTKYLEDHPNTSPTDLAWTLRSRRSRLPLRVSFPASSIEVLRSNLKDLTNNFQLDTRSATSGTKKTRILGVFTGQGAQWARMGAEFIETSEYAANILGELDDVLAQLPELDRPSWTLQEELLAEGSSSNVNNASISQPICTAVQIILVKLLTLAGIEFAAVVGHSSGEIAAAFAAGYLSAHDAIRIAYYRGLHSHLAGGPNGVQGAMLAVGTTLEDAEELCNDVEFKGRVNVAACNSPSSLTLSGDEDAIAEMSYIFEDENKFFRRLRVDKAYHSHHMIPCSQAYLDSMSAVSIKPERTDSSCVWVSSVNPDRPMDEVVSLEASYWVDNLLSPVLFTQAVERALSFGPFDGAIEVGPHPALKGPVRDTLQNFHVDIPYTGLLQRNSDSIQSVSTALGYLWSHMDNLSIDFDRYEGALGGLTSYRFVSDLPVYQWNHSQGYWHESNLSRKLRQRSHPVHPLLGDMSPQSSPHQLMWKTILRPQDLPWVHDHRIQGQTVFPAAGYVSTALETVPFLAPETPVQLVELEDFVIHQAMVFGNDAESGIEVRSTVSNINQDDPSRITAHFTYEALSGKQQDFHLVASGEISISIGQPSPQILPATGGNEPNMVDVPADILYESLKDIGYGYTGPFQALSDMKRKLGLASGSIAMTASEFNGEVLAVHPGVLDAAFHSIIMAFSYPRDGQLWSLHLPTSIERIRINPSLCGRNWVDVSNVPFVASLDVHGAKGGSGFQGDVEIQDITGDYTAVQVEGLRVVPFTPATAADDQNLFYSLHWVDAEPNADIPGTYLATVEEKELAVILERGCLFYLRQLEHQIPHDHPGRSDKYNAAYLNFASHNHKLCLEGRHRYAKKEWLNDTLEDILAITERFSDRPEVKAMHVVGEQMPRAIRGETAMLEHLMMNGLLSDYYTRALSMAQGTDVLAATVLQIARRYPHGRILEVGAGTGGATRQILKRIGQQFSSYAFTDISAGFFGTAQTEFAAYEDRMTYNTLDLERDLQTQGFEKHSYDVVVASFVLHATKSLEQTVRRVRTLLKPGGYLILYEVTNVDLMRGTALFGCLPGWWEGVEEGRTLGAAVTEAKWDAILRKSGFSGIDTTTVVQDSLALPNSVLVSQAVDDWVEFMREPLVWRPSVQSVIKHLFIVGGTTFRVSRLIEDLLKLIRGFCEVMTRVETFEELNHSTIDSKATVLVLADLDEPVFKDITEARFDSVKKLFGSEKTILWVTKDRMVNNPFGCMPVGFARSALWEVPELRYQFVDFEGVHRIDARVLTETVLRFQSSGSIREQSKRNALWPVESEIIINSDGRQLVPRLVHVSDANDRYNSARRTITKDIQPQNSPVVISNVDGQYVLHEKAMPASGKPNASATNTITVKVSHSSLQAVKSVLGDAFVVLGTCSKKGTQYIGLADSASSLVEMPQSSLVPCSVAPQSEGLFLNLVTANLLLPVLTASLADKDTLVVHNAPQLMANSLVRYADTAGIRLTLTTSSKAEAEQKNWVHVSQYARQSELKSLLPSHVSRCIDLTPLNRQPTQPPPISLCLPSNTHIINALSVFPSLPTPVSSRKDASEVSKMVQLAMNSALEDLGSWQQDSLVSNQINIRDLAEKGDFCDGFTVAEWNAESLPITVQPVKTQFHSNRSYWLVGLSRDMGLSIADWMIRNGAKYLVITSRNPKVDKAWLDSVERRGAVVRIMSNDLIDYESVRETYREICATLPPVAGVAQGAMLLKDVATRDMKLEELTRVTRPKVEGSLNLDNILQDVELDFFIFFSSVATVAGNPGQANYTTANLFMSGLASQRRRRGLAASVIELGLIMGTGYITRERGDVLTKPSFDRGLLTISETDVHQTFAEAVNASHPDSGEDWQISAGLRQIPANAPNRPQWYSYPQFACLTVRDTAEESNTSSTQAGPSIKDQLAKAATSDEIGAVISGAFITELRKMLHLSDDYDITPSVRTDELGLDSLVAVRIRSWFLNNFQVNIPALKILKGTSLQDLIEQAAQEIPIELTPKMSPEQCLELEVEEESQSSSDSAAELPDTPPSSDPQTEDSSSSIQDDLDIQEQTEALTKDEVSLRRFGPLSYTQSVFLFVHELLNDKTTLNNTVMLHLKGEIRIPDLAQAIRTLGERHEALRTCICERDGQLIQGILESPPLTLEHKSVYNQEEVSREYASLRKYVFDLASGRTSRIILLSASSRDHYLMMGSHHIIFDRSSTDTFMFDLERTYDGQQPEVYPLQYLDYSNEQHEQYSSGSWRKPIEFWQHEFTTIPDPLPLHWSRVSERRPLERYKCRIPDYRISKQLAGQIRQVARKHRSTTFHFHLAAFKVLLHRFLGVKDVCIGIADSCRRDDYMHTGIGPFLNMLPVRMNATGEQRFSDAMEEARQKSFSVLANSVPLEVILNELRVSRQSTHAPLAQAFMNYAESDIEDGQSFLGCQMEVMSQDQAELPYDFTFTIINNTSGDTRIILNVQASLYSEDDALLIAHGYEDILREFANTPDNSIGDEWKFRQSVLDKALIVGRGHTFNSTWPETLAHRFDQLFPSIAQRLAVKDGDNAFITYGELSRQIDIIASELLRKGTEPGSRVAIFQHPTVHWVASVVAILKIGAVYVPLDAGTPVARLSLIVTDCQPAAILVHGPTLGMTAGLDAPPSTTIIDVSTISELPNETVPILAKGDSPAIILYTSGSTGTPKGVVLQHASLKHEFDHCAATYGLGQYDVVLQQSAWSFDISVTQIFLALGVGARLQMVSHLVRADSQAMAELIKHEGVTATYATPTEYKSWLRREHQEPLRTSSWRLALVAGEPVTEPLLQLFREVNRPSLRLFNVYGPTETTCGSTKTELMYGAPGFYEGTIPVGRASANECFYILDGKQNLQPCGQAGEIAIGGVGVAMGYLNNDERTRASFLLDTFADEEYVQHGWTTMYRTGDVGYLQQDGTLILKGRIGGDTEIKLNGVRIDLTDVEQTILNAANGVLADAVGTLRSTFDEAVKFMVVHVVFSSENLTIGDKNSLLQQLLGNLPLPRTMRPSAIIPIDELPRTVTGKVDRRAIASLSIPQQLCHETDGPALSKAESTLRSLWESVIPGELVSIHQIDADSDFFSIGGSSMLLIELQHKLKEQLGISVPLLNLFQANTLRSMARILDMEDEAEINNDRIDWDAETALQDELERPSLSEISNPISTPPRVIILTGATGFIGQYLVRALADQEHVEKVICIANRNLNSDRRALFFELEKVECYEGDLTLPRLGLSDEAASQIFGKADSVIHNGADVSHLKTYSSLRSANLASTQELVKLCLPRNIPLHYVSTTGVTMYTTSETFGEVSVQNYTPPTNGLYGYTASKWASEIYLERVNAEYNLPIYIHRPSSVIRPESDMLGDNPAADVLQNMLAYSQRVLAVPMAPGLRGTVDLVHPTTVTNKVTQAVMGHNHESESNGVTYIHESGDLEIGITEFKEYLMEKTGSAVIDQVSLDEWILRAEKIGLSASMAAVFKGLGNAEGSMNFPRLLRN</sequence>
<evidence type="ECO:0000256" key="1">
    <source>
        <dbReference type="ARBA" id="ARBA00022450"/>
    </source>
</evidence>
<keyword evidence="3" id="KW-0436">Ligase</keyword>
<dbReference type="PROSITE" id="PS00455">
    <property type="entry name" value="AMP_BINDING"/>
    <property type="match status" value="1"/>
</dbReference>
<dbReference type="PROSITE" id="PS50075">
    <property type="entry name" value="CARRIER"/>
    <property type="match status" value="2"/>
</dbReference>
<dbReference type="Gene3D" id="3.30.300.30">
    <property type="match status" value="1"/>
</dbReference>
<evidence type="ECO:0000256" key="6">
    <source>
        <dbReference type="ARBA" id="ARBA00022737"/>
    </source>
</evidence>
<feature type="active site" description="Proton donor; for dehydratase activity" evidence="9">
    <location>
        <position position="1146"/>
    </location>
</feature>
<dbReference type="Proteomes" id="UP000184383">
    <property type="component" value="Unassembled WGS sequence"/>
</dbReference>
<dbReference type="PROSITE" id="PS00012">
    <property type="entry name" value="PHOSPHOPANTETHEINE"/>
    <property type="match status" value="1"/>
</dbReference>
<dbReference type="InterPro" id="IPR036291">
    <property type="entry name" value="NAD(P)-bd_dom_sf"/>
</dbReference>
<dbReference type="SMART" id="SM00826">
    <property type="entry name" value="PKS_DH"/>
    <property type="match status" value="1"/>
</dbReference>
<dbReference type="GO" id="GO:0008168">
    <property type="term" value="F:methyltransferase activity"/>
    <property type="evidence" value="ECO:0007669"/>
    <property type="project" value="UniProtKB-KW"/>
</dbReference>
<keyword evidence="5" id="KW-0808">Transferase</keyword>
<dbReference type="OrthoDB" id="329835at2759"/>
<dbReference type="SUPFAM" id="SSF53901">
    <property type="entry name" value="Thiolase-like"/>
    <property type="match status" value="1"/>
</dbReference>
<dbReference type="InterPro" id="IPR042099">
    <property type="entry name" value="ANL_N_sf"/>
</dbReference>
<dbReference type="GO" id="GO:0004315">
    <property type="term" value="F:3-oxoacyl-[acyl-carrier-protein] synthase activity"/>
    <property type="evidence" value="ECO:0007669"/>
    <property type="project" value="InterPro"/>
</dbReference>
<keyword evidence="1" id="KW-0596">Phosphopantetheine</keyword>
<dbReference type="InterPro" id="IPR018201">
    <property type="entry name" value="Ketoacyl_synth_AS"/>
</dbReference>
<evidence type="ECO:0000259" key="13">
    <source>
        <dbReference type="PROSITE" id="PS52019"/>
    </source>
</evidence>
<dbReference type="InterPro" id="IPR036736">
    <property type="entry name" value="ACP-like_sf"/>
</dbReference>
<dbReference type="Pfam" id="PF08242">
    <property type="entry name" value="Methyltransf_12"/>
    <property type="match status" value="1"/>
</dbReference>
<comment type="similarity">
    <text evidence="8">In the C-terminal section; belongs to the NRP synthetase family.</text>
</comment>
<dbReference type="EMBL" id="KV878218">
    <property type="protein sequence ID" value="OJJ29725.1"/>
    <property type="molecule type" value="Genomic_DNA"/>
</dbReference>
<dbReference type="Pfam" id="PF21089">
    <property type="entry name" value="PKS_DH_N"/>
    <property type="match status" value="1"/>
</dbReference>
<dbReference type="SMART" id="SM00827">
    <property type="entry name" value="PKS_AT"/>
    <property type="match status" value="1"/>
</dbReference>
<dbReference type="InterPro" id="IPR014030">
    <property type="entry name" value="Ketoacyl_synth_N"/>
</dbReference>
<dbReference type="InterPro" id="IPR020806">
    <property type="entry name" value="PKS_PP-bd"/>
</dbReference>
<dbReference type="InterPro" id="IPR045851">
    <property type="entry name" value="AMP-bd_C_sf"/>
</dbReference>
<dbReference type="SUPFAM" id="SSF53335">
    <property type="entry name" value="S-adenosyl-L-methionine-dependent methyltransferases"/>
    <property type="match status" value="1"/>
</dbReference>
<dbReference type="RefSeq" id="XP_040683402.1">
    <property type="nucleotide sequence ID" value="XM_040831655.1"/>
</dbReference>
<dbReference type="InterPro" id="IPR050091">
    <property type="entry name" value="PKS_NRPS_Biosynth_Enz"/>
</dbReference>
<evidence type="ECO:0000256" key="7">
    <source>
        <dbReference type="ARBA" id="ARBA00023268"/>
    </source>
</evidence>
<proteinExistence type="inferred from homology"/>
<dbReference type="VEuPathDB" id="FungiDB:ASPWEDRAFT_177467"/>
<dbReference type="GO" id="GO:0009403">
    <property type="term" value="P:toxin biosynthetic process"/>
    <property type="evidence" value="ECO:0007669"/>
    <property type="project" value="UniProtKB-ARBA"/>
</dbReference>
<dbReference type="GO" id="GO:0032259">
    <property type="term" value="P:methylation"/>
    <property type="evidence" value="ECO:0007669"/>
    <property type="project" value="UniProtKB-KW"/>
</dbReference>
<dbReference type="InterPro" id="IPR020841">
    <property type="entry name" value="PKS_Beta-ketoAc_synthase_dom"/>
</dbReference>
<dbReference type="Pfam" id="PF00109">
    <property type="entry name" value="ketoacyl-synt"/>
    <property type="match status" value="1"/>
</dbReference>
<dbReference type="Pfam" id="PF00501">
    <property type="entry name" value="AMP-binding"/>
    <property type="match status" value="1"/>
</dbReference>
<dbReference type="InterPro" id="IPR013968">
    <property type="entry name" value="PKS_KR"/>
</dbReference>
<feature type="compositionally biased region" description="Low complexity" evidence="10">
    <location>
        <begin position="2498"/>
        <end position="2508"/>
    </location>
</feature>
<dbReference type="PROSITE" id="PS00606">
    <property type="entry name" value="KS3_1"/>
    <property type="match status" value="1"/>
</dbReference>
<reference evidence="15" key="1">
    <citation type="journal article" date="2017" name="Genome Biol.">
        <title>Comparative genomics reveals high biological diversity and specific adaptations in the industrially and medically important fungal genus Aspergillus.</title>
        <authorList>
            <person name="de Vries R.P."/>
            <person name="Riley R."/>
            <person name="Wiebenga A."/>
            <person name="Aguilar-Osorio G."/>
            <person name="Amillis S."/>
            <person name="Uchima C.A."/>
            <person name="Anderluh G."/>
            <person name="Asadollahi M."/>
            <person name="Askin M."/>
            <person name="Barry K."/>
            <person name="Battaglia E."/>
            <person name="Bayram O."/>
            <person name="Benocci T."/>
            <person name="Braus-Stromeyer S.A."/>
            <person name="Caldana C."/>
            <person name="Canovas D."/>
            <person name="Cerqueira G.C."/>
            <person name="Chen F."/>
            <person name="Chen W."/>
            <person name="Choi C."/>
            <person name="Clum A."/>
            <person name="Dos Santos R.A."/>
            <person name="Damasio A.R."/>
            <person name="Diallinas G."/>
            <person name="Emri T."/>
            <person name="Fekete E."/>
            <person name="Flipphi M."/>
            <person name="Freyberg S."/>
            <person name="Gallo A."/>
            <person name="Gournas C."/>
            <person name="Habgood R."/>
            <person name="Hainaut M."/>
            <person name="Harispe M.L."/>
            <person name="Henrissat B."/>
            <person name="Hilden K.S."/>
            <person name="Hope R."/>
            <person name="Hossain A."/>
            <person name="Karabika E."/>
            <person name="Karaffa L."/>
            <person name="Karanyi Z."/>
            <person name="Krasevec N."/>
            <person name="Kuo A."/>
            <person name="Kusch H."/>
            <person name="LaButti K."/>
            <person name="Lagendijk E.L."/>
            <person name="Lapidus A."/>
            <person name="Levasseur A."/>
            <person name="Lindquist E."/>
            <person name="Lipzen A."/>
            <person name="Logrieco A.F."/>
            <person name="MacCabe A."/>
            <person name="Maekelae M.R."/>
            <person name="Malavazi I."/>
            <person name="Melin P."/>
            <person name="Meyer V."/>
            <person name="Mielnichuk N."/>
            <person name="Miskei M."/>
            <person name="Molnar A.P."/>
            <person name="Mule G."/>
            <person name="Ngan C.Y."/>
            <person name="Orejas M."/>
            <person name="Orosz E."/>
            <person name="Ouedraogo J.P."/>
            <person name="Overkamp K.M."/>
            <person name="Park H.-S."/>
            <person name="Perrone G."/>
            <person name="Piumi F."/>
            <person name="Punt P.J."/>
            <person name="Ram A.F."/>
            <person name="Ramon A."/>
            <person name="Rauscher S."/>
            <person name="Record E."/>
            <person name="Riano-Pachon D.M."/>
            <person name="Robert V."/>
            <person name="Roehrig J."/>
            <person name="Ruller R."/>
            <person name="Salamov A."/>
            <person name="Salih N.S."/>
            <person name="Samson R.A."/>
            <person name="Sandor E."/>
            <person name="Sanguinetti M."/>
            <person name="Schuetze T."/>
            <person name="Sepcic K."/>
            <person name="Shelest E."/>
            <person name="Sherlock G."/>
            <person name="Sophianopoulou V."/>
            <person name="Squina F.M."/>
            <person name="Sun H."/>
            <person name="Susca A."/>
            <person name="Todd R.B."/>
            <person name="Tsang A."/>
            <person name="Unkles S.E."/>
            <person name="van de Wiele N."/>
            <person name="van Rossen-Uffink D."/>
            <person name="Oliveira J.V."/>
            <person name="Vesth T.C."/>
            <person name="Visser J."/>
            <person name="Yu J.-H."/>
            <person name="Zhou M."/>
            <person name="Andersen M.R."/>
            <person name="Archer D.B."/>
            <person name="Baker S.E."/>
            <person name="Benoit I."/>
            <person name="Brakhage A.A."/>
            <person name="Braus G.H."/>
            <person name="Fischer R."/>
            <person name="Frisvad J.C."/>
            <person name="Goldman G.H."/>
            <person name="Houbraken J."/>
            <person name="Oakley B."/>
            <person name="Pocsi I."/>
            <person name="Scazzocchio C."/>
            <person name="Seiboth B."/>
            <person name="vanKuyk P.A."/>
            <person name="Wortman J."/>
            <person name="Dyer P.S."/>
            <person name="Grigoriev I.V."/>
        </authorList>
    </citation>
    <scope>NUCLEOTIDE SEQUENCE [LARGE SCALE GENOMIC DNA]</scope>
    <source>
        <strain evidence="15">DTO 134E9</strain>
    </source>
</reference>
<dbReference type="InterPro" id="IPR009081">
    <property type="entry name" value="PP-bd_ACP"/>
</dbReference>
<dbReference type="Gene3D" id="3.40.366.10">
    <property type="entry name" value="Malonyl-Coenzyme A Acyl Carrier Protein, domain 2"/>
    <property type="match status" value="1"/>
</dbReference>
<dbReference type="InterPro" id="IPR016036">
    <property type="entry name" value="Malonyl_transacylase_ACP-bd"/>
</dbReference>
<dbReference type="Pfam" id="PF00668">
    <property type="entry name" value="Condensation"/>
    <property type="match status" value="1"/>
</dbReference>
<gene>
    <name evidence="14" type="ORF">ASPWEDRAFT_177467</name>
</gene>
<dbReference type="Gene3D" id="3.30.559.10">
    <property type="entry name" value="Chloramphenicol acetyltransferase-like domain"/>
    <property type="match status" value="1"/>
</dbReference>
<dbReference type="InterPro" id="IPR014031">
    <property type="entry name" value="Ketoacyl_synth_C"/>
</dbReference>
<dbReference type="PANTHER" id="PTHR43775:SF20">
    <property type="entry name" value="HYBRID PKS-NRPS SYNTHETASE APDA"/>
    <property type="match status" value="1"/>
</dbReference>
<feature type="region of interest" description="C-terminal hotdog fold" evidence="9">
    <location>
        <begin position="1086"/>
        <end position="1242"/>
    </location>
</feature>
<dbReference type="InterPro" id="IPR029063">
    <property type="entry name" value="SAM-dependent_MTases_sf"/>
</dbReference>
<dbReference type="CDD" id="cd05930">
    <property type="entry name" value="A_NRPS"/>
    <property type="match status" value="1"/>
</dbReference>
<feature type="compositionally biased region" description="Low complexity" evidence="10">
    <location>
        <begin position="2515"/>
        <end position="2526"/>
    </location>
</feature>
<dbReference type="Gene3D" id="3.40.50.150">
    <property type="entry name" value="Vaccinia Virus protein VP39"/>
    <property type="match status" value="1"/>
</dbReference>
<dbReference type="InterPro" id="IPR057326">
    <property type="entry name" value="KR_dom"/>
</dbReference>
<dbReference type="Pfam" id="PF00550">
    <property type="entry name" value="PP-binding"/>
    <property type="match status" value="2"/>
</dbReference>
<dbReference type="GO" id="GO:0006633">
    <property type="term" value="P:fatty acid biosynthetic process"/>
    <property type="evidence" value="ECO:0007669"/>
    <property type="project" value="InterPro"/>
</dbReference>
<dbReference type="InterPro" id="IPR001242">
    <property type="entry name" value="Condensation_dom"/>
</dbReference>
<keyword evidence="7" id="KW-0511">Multifunctional enzyme</keyword>
<dbReference type="Pfam" id="PF00698">
    <property type="entry name" value="Acyl_transf_1"/>
    <property type="match status" value="1"/>
</dbReference>
<dbReference type="SUPFAM" id="SSF56801">
    <property type="entry name" value="Acetyl-CoA synthetase-like"/>
    <property type="match status" value="1"/>
</dbReference>
<evidence type="ECO:0000256" key="9">
    <source>
        <dbReference type="PROSITE-ProRule" id="PRU01363"/>
    </source>
</evidence>
<dbReference type="PROSITE" id="PS52019">
    <property type="entry name" value="PKS_MFAS_DH"/>
    <property type="match status" value="1"/>
</dbReference>
<dbReference type="SMART" id="SM00823">
    <property type="entry name" value="PKS_PP"/>
    <property type="match status" value="2"/>
</dbReference>
<feature type="domain" description="Ketosynthase family 3 (KS3)" evidence="12">
    <location>
        <begin position="10"/>
        <end position="444"/>
    </location>
</feature>
<evidence type="ECO:0000256" key="8">
    <source>
        <dbReference type="ARBA" id="ARBA00029443"/>
    </source>
</evidence>
<dbReference type="InterPro" id="IPR016039">
    <property type="entry name" value="Thiolase-like"/>
</dbReference>
<dbReference type="Gene3D" id="3.40.50.12780">
    <property type="entry name" value="N-terminal domain of ligase-like"/>
    <property type="match status" value="1"/>
</dbReference>
<feature type="domain" description="Carrier" evidence="11">
    <location>
        <begin position="3530"/>
        <end position="3610"/>
    </location>
</feature>
<dbReference type="FunFam" id="3.40.47.10:FF:000019">
    <property type="entry name" value="Polyketide synthase type I"/>
    <property type="match status" value="1"/>
</dbReference>
<accession>A0A1L9R475</accession>
<dbReference type="Pfam" id="PF07993">
    <property type="entry name" value="NAD_binding_4"/>
    <property type="match status" value="1"/>
</dbReference>
<dbReference type="Gene3D" id="3.10.129.110">
    <property type="entry name" value="Polyketide synthase dehydratase"/>
    <property type="match status" value="1"/>
</dbReference>
<dbReference type="InterPro" id="IPR020807">
    <property type="entry name" value="PKS_DH"/>
</dbReference>
<evidence type="ECO:0000256" key="5">
    <source>
        <dbReference type="ARBA" id="ARBA00022679"/>
    </source>
</evidence>
<evidence type="ECO:0000259" key="12">
    <source>
        <dbReference type="PROSITE" id="PS52004"/>
    </source>
</evidence>
<feature type="region of interest" description="N-terminal hotdog fold" evidence="9">
    <location>
        <begin position="937"/>
        <end position="1071"/>
    </location>
</feature>
<dbReference type="InterPro" id="IPR049552">
    <property type="entry name" value="PKS_DH_N"/>
</dbReference>
<dbReference type="GO" id="GO:0004312">
    <property type="term" value="F:fatty acid synthase activity"/>
    <property type="evidence" value="ECO:0007669"/>
    <property type="project" value="TreeGrafter"/>
</dbReference>
<dbReference type="InterPro" id="IPR023213">
    <property type="entry name" value="CAT-like_dom_sf"/>
</dbReference>
<dbReference type="SUPFAM" id="SSF52777">
    <property type="entry name" value="CoA-dependent acyltransferases"/>
    <property type="match status" value="2"/>
</dbReference>
<evidence type="ECO:0000313" key="15">
    <source>
        <dbReference type="Proteomes" id="UP000184383"/>
    </source>
</evidence>
<dbReference type="InterPro" id="IPR049900">
    <property type="entry name" value="PKS_mFAS_DH"/>
</dbReference>
<evidence type="ECO:0008006" key="16">
    <source>
        <dbReference type="Google" id="ProtNLM"/>
    </source>
</evidence>
<dbReference type="InterPro" id="IPR014043">
    <property type="entry name" value="Acyl_transferase_dom"/>
</dbReference>
<evidence type="ECO:0000313" key="14">
    <source>
        <dbReference type="EMBL" id="OJJ29725.1"/>
    </source>
</evidence>
<dbReference type="Pfam" id="PF02801">
    <property type="entry name" value="Ketoacyl-synt_C"/>
    <property type="match status" value="1"/>
</dbReference>
<dbReference type="SUPFAM" id="SSF51735">
    <property type="entry name" value="NAD(P)-binding Rossmann-fold domains"/>
    <property type="match status" value="2"/>
</dbReference>
<dbReference type="GO" id="GO:0031177">
    <property type="term" value="F:phosphopantetheine binding"/>
    <property type="evidence" value="ECO:0007669"/>
    <property type="project" value="InterPro"/>
</dbReference>
<evidence type="ECO:0000259" key="11">
    <source>
        <dbReference type="PROSITE" id="PS50075"/>
    </source>
</evidence>
<dbReference type="InterPro" id="IPR016035">
    <property type="entry name" value="Acyl_Trfase/lysoPLipase"/>
</dbReference>
<dbReference type="Pfam" id="PF08659">
    <property type="entry name" value="KR"/>
    <property type="match status" value="1"/>
</dbReference>
<feature type="region of interest" description="Disordered" evidence="10">
    <location>
        <begin position="2490"/>
        <end position="2527"/>
    </location>
</feature>
<dbReference type="GeneID" id="63747503"/>
<dbReference type="CDD" id="cd02440">
    <property type="entry name" value="AdoMet_MTases"/>
    <property type="match status" value="1"/>
</dbReference>
<dbReference type="SMART" id="SM00822">
    <property type="entry name" value="PKS_KR"/>
    <property type="match status" value="1"/>
</dbReference>
<feature type="domain" description="Carrier" evidence="11">
    <location>
        <begin position="2400"/>
        <end position="2475"/>
    </location>
</feature>
<dbReference type="SMART" id="SM00825">
    <property type="entry name" value="PKS_KS"/>
    <property type="match status" value="1"/>
</dbReference>
<dbReference type="Gene3D" id="3.40.50.720">
    <property type="entry name" value="NAD(P)-binding Rossmann-like Domain"/>
    <property type="match status" value="2"/>
</dbReference>
<organism evidence="14 15">
    <name type="scientific">Aspergillus wentii DTO 134E9</name>
    <dbReference type="NCBI Taxonomy" id="1073089"/>
    <lineage>
        <taxon>Eukaryota</taxon>
        <taxon>Fungi</taxon>
        <taxon>Dikarya</taxon>
        <taxon>Ascomycota</taxon>
        <taxon>Pezizomycotina</taxon>
        <taxon>Eurotiomycetes</taxon>
        <taxon>Eurotiomycetidae</taxon>
        <taxon>Eurotiales</taxon>
        <taxon>Aspergillaceae</taxon>
        <taxon>Aspergillus</taxon>
        <taxon>Aspergillus subgen. Cremei</taxon>
    </lineage>
</organism>
<protein>
    <recommendedName>
        <fullName evidence="16">Carrier domain-containing protein</fullName>
    </recommendedName>
</protein>
<keyword evidence="2" id="KW-0597">Phosphoprotein</keyword>
<evidence type="ECO:0000256" key="4">
    <source>
        <dbReference type="ARBA" id="ARBA00022603"/>
    </source>
</evidence>
<dbReference type="Pfam" id="PF16197">
    <property type="entry name" value="KAsynt_C_assoc"/>
    <property type="match status" value="1"/>
</dbReference>
<dbReference type="InterPro" id="IPR032821">
    <property type="entry name" value="PKS_assoc"/>
</dbReference>
<dbReference type="SUPFAM" id="SSF47336">
    <property type="entry name" value="ACP-like"/>
    <property type="match status" value="2"/>
</dbReference>
<dbReference type="InterPro" id="IPR006162">
    <property type="entry name" value="Ppantetheine_attach_site"/>
</dbReference>
<name>A0A1L9R475_ASPWE</name>
<feature type="domain" description="PKS/mFAS DH" evidence="13">
    <location>
        <begin position="937"/>
        <end position="1242"/>
    </location>
</feature>
<dbReference type="Gene3D" id="3.40.47.10">
    <property type="match status" value="1"/>
</dbReference>